<reference evidence="2 3" key="1">
    <citation type="submission" date="2012-12" db="EMBL/GenBank/DDBJ databases">
        <title>Genome assembly of Fulvivirga imtechensis AK7.</title>
        <authorList>
            <person name="Nupur N."/>
            <person name="Khatri I."/>
            <person name="Kumar R."/>
            <person name="Subramanian S."/>
            <person name="Pinnaka A."/>
        </authorList>
    </citation>
    <scope>NUCLEOTIDE SEQUENCE [LARGE SCALE GENOMIC DNA]</scope>
    <source>
        <strain evidence="2 3">AK7</strain>
    </source>
</reference>
<keyword evidence="3" id="KW-1185">Reference proteome</keyword>
<feature type="transmembrane region" description="Helical" evidence="1">
    <location>
        <begin position="206"/>
        <end position="223"/>
    </location>
</feature>
<dbReference type="OrthoDB" id="1160166at2"/>
<organism evidence="2 3">
    <name type="scientific">Fulvivirga imtechensis AK7</name>
    <dbReference type="NCBI Taxonomy" id="1237149"/>
    <lineage>
        <taxon>Bacteria</taxon>
        <taxon>Pseudomonadati</taxon>
        <taxon>Bacteroidota</taxon>
        <taxon>Cytophagia</taxon>
        <taxon>Cytophagales</taxon>
        <taxon>Fulvivirgaceae</taxon>
        <taxon>Fulvivirga</taxon>
    </lineage>
</organism>
<gene>
    <name evidence="2" type="ORF">C900_02589</name>
</gene>
<feature type="transmembrane region" description="Helical" evidence="1">
    <location>
        <begin position="12"/>
        <end position="34"/>
    </location>
</feature>
<comment type="caution">
    <text evidence="2">The sequence shown here is derived from an EMBL/GenBank/DDBJ whole genome shotgun (WGS) entry which is preliminary data.</text>
</comment>
<evidence type="ECO:0000313" key="2">
    <source>
        <dbReference type="EMBL" id="ELR71526.1"/>
    </source>
</evidence>
<evidence type="ECO:0000313" key="3">
    <source>
        <dbReference type="Proteomes" id="UP000011135"/>
    </source>
</evidence>
<proteinExistence type="predicted"/>
<feature type="transmembrane region" description="Helical" evidence="1">
    <location>
        <begin position="139"/>
        <end position="161"/>
    </location>
</feature>
<dbReference type="EMBL" id="AMZN01000039">
    <property type="protein sequence ID" value="ELR71526.1"/>
    <property type="molecule type" value="Genomic_DNA"/>
</dbReference>
<keyword evidence="1" id="KW-0812">Transmembrane</keyword>
<keyword evidence="1" id="KW-0472">Membrane</keyword>
<evidence type="ECO:0000256" key="1">
    <source>
        <dbReference type="SAM" id="Phobius"/>
    </source>
</evidence>
<dbReference type="Proteomes" id="UP000011135">
    <property type="component" value="Unassembled WGS sequence"/>
</dbReference>
<feature type="transmembrane region" description="Helical" evidence="1">
    <location>
        <begin position="99"/>
        <end position="118"/>
    </location>
</feature>
<feature type="transmembrane region" description="Helical" evidence="1">
    <location>
        <begin position="55"/>
        <end position="79"/>
    </location>
</feature>
<accession>L8JRC3</accession>
<keyword evidence="1" id="KW-1133">Transmembrane helix</keyword>
<evidence type="ECO:0008006" key="4">
    <source>
        <dbReference type="Google" id="ProtNLM"/>
    </source>
</evidence>
<feature type="transmembrane region" description="Helical" evidence="1">
    <location>
        <begin position="173"/>
        <end position="194"/>
    </location>
</feature>
<sequence length="234" mass="26543">MEVSLDSNIKTARLAGILYIILVLVAVYGMGYVPSKIIMRQDAAATAQNMLSHEFLYRTGILCHLISTTLIAIMVLMLYRLFNPVNRHLSRLMVTPVLVQVPIVLIVECFHIAALMILKSEIPSSMDLTQKQEFSYFMLRMHGYGIGASQLFWGLWLLPFGMLVNRSGFIPKFFGILLIINGIGYVAEACAYILLQRPDYLMVRQFARLTFVGLPLTMLWFLIKGVRTNSTRMV</sequence>
<name>L8JRC3_9BACT</name>
<dbReference type="STRING" id="1237149.C900_02589"/>
<dbReference type="RefSeq" id="WP_009580004.1">
    <property type="nucleotide sequence ID" value="NZ_AMZN01000039.1"/>
</dbReference>
<dbReference type="AlphaFoldDB" id="L8JRC3"/>
<dbReference type="eggNOG" id="ENOG502ZF5I">
    <property type="taxonomic scope" value="Bacteria"/>
</dbReference>
<protein>
    <recommendedName>
        <fullName evidence="4">DUF4386 domain-containing protein</fullName>
    </recommendedName>
</protein>
<dbReference type="Pfam" id="PF14329">
    <property type="entry name" value="DUF4386"/>
    <property type="match status" value="1"/>
</dbReference>
<dbReference type="InterPro" id="IPR025495">
    <property type="entry name" value="DUF4386"/>
</dbReference>